<dbReference type="InterPro" id="IPR022755">
    <property type="entry name" value="Znf_C2H2_jaz"/>
</dbReference>
<feature type="compositionally biased region" description="Polar residues" evidence="9">
    <location>
        <begin position="91"/>
        <end position="100"/>
    </location>
</feature>
<feature type="compositionally biased region" description="Polar residues" evidence="9">
    <location>
        <begin position="1"/>
        <end position="18"/>
    </location>
</feature>
<dbReference type="Pfam" id="PF12171">
    <property type="entry name" value="zf-C2H2_jaz"/>
    <property type="match status" value="1"/>
</dbReference>
<feature type="region of interest" description="Disordered" evidence="9">
    <location>
        <begin position="1"/>
        <end position="171"/>
    </location>
</feature>
<keyword evidence="4" id="KW-0862">Zinc</keyword>
<evidence type="ECO:0000256" key="5">
    <source>
        <dbReference type="ARBA" id="ARBA00023015"/>
    </source>
</evidence>
<keyword evidence="7" id="KW-0539">Nucleus</keyword>
<evidence type="ECO:0000313" key="11">
    <source>
        <dbReference type="EMBL" id="WAQ85029.1"/>
    </source>
</evidence>
<dbReference type="InterPro" id="IPR013087">
    <property type="entry name" value="Znf_C2H2_type"/>
</dbReference>
<sequence>MSASQPAEPQSQATQALPQSEPPIQLRTEPPSETTQTGPPETSHALTEAAPQAVPQPEVTAEKPDGKAPQDAPQAEVSTAKKAETNPDGETPSQALTQAEVNAESKPEAVSDGKTPKAVPQIEVSSENQPEAITDDATPQAVPTEKTAEAAADDKAEAVPDDQAPPLEASQPQGKIAILCKPCHRQFHQETHYVNHLIHSPRHFYCKPCNRDFASDEAKQAHLVNAKVHKVCKWCKDVEIENLKYHNTWYHEECTRCKKTFENHEKFHAHCRAVHSKIYCESCYRMYKNRNDLKMHSLSHCHQYRSFTCPSAECRALFLSESGVVAHLESGSCTSGADQAMIDKSMVIQDPKQVFVRQARVALPQERAIPAGQKINPCPLCPKKFRHRAGLLQHLASSKHTNNGRDPYKCPAATCNKPTFPSLSSLLGHKERGKCGLDKDTAKIALLDRHLFDLFDRIRNM</sequence>
<proteinExistence type="predicted"/>
<protein>
    <recommendedName>
        <fullName evidence="10">C2H2-type domain-containing protein</fullName>
    </recommendedName>
</protein>
<evidence type="ECO:0000256" key="3">
    <source>
        <dbReference type="ARBA" id="ARBA00022771"/>
    </source>
</evidence>
<dbReference type="PANTHER" id="PTHR46179">
    <property type="entry name" value="ZINC FINGER PROTEIN"/>
    <property type="match status" value="1"/>
</dbReference>
<evidence type="ECO:0000256" key="7">
    <source>
        <dbReference type="ARBA" id="ARBA00023242"/>
    </source>
</evidence>
<comment type="subcellular location">
    <subcellularLocation>
        <location evidence="1">Nucleus</location>
    </subcellularLocation>
</comment>
<name>A0ABY7CK31_9BASI</name>
<evidence type="ECO:0000256" key="1">
    <source>
        <dbReference type="ARBA" id="ARBA00004123"/>
    </source>
</evidence>
<organism evidence="11 12">
    <name type="scientific">Puccinia triticina</name>
    <dbReference type="NCBI Taxonomy" id="208348"/>
    <lineage>
        <taxon>Eukaryota</taxon>
        <taxon>Fungi</taxon>
        <taxon>Dikarya</taxon>
        <taxon>Basidiomycota</taxon>
        <taxon>Pucciniomycotina</taxon>
        <taxon>Pucciniomycetes</taxon>
        <taxon>Pucciniales</taxon>
        <taxon>Pucciniaceae</taxon>
        <taxon>Puccinia</taxon>
    </lineage>
</organism>
<feature type="compositionally biased region" description="Basic and acidic residues" evidence="9">
    <location>
        <begin position="146"/>
        <end position="158"/>
    </location>
</feature>
<evidence type="ECO:0000256" key="8">
    <source>
        <dbReference type="PROSITE-ProRule" id="PRU00042"/>
    </source>
</evidence>
<accession>A0ABY7CK31</accession>
<evidence type="ECO:0000256" key="4">
    <source>
        <dbReference type="ARBA" id="ARBA00022833"/>
    </source>
</evidence>
<feature type="domain" description="C2H2-type" evidence="10">
    <location>
        <begin position="376"/>
        <end position="405"/>
    </location>
</feature>
<gene>
    <name evidence="11" type="ORF">PtA15_5A603</name>
</gene>
<keyword evidence="6" id="KW-0804">Transcription</keyword>
<dbReference type="PROSITE" id="PS50157">
    <property type="entry name" value="ZINC_FINGER_C2H2_2"/>
    <property type="match status" value="2"/>
</dbReference>
<evidence type="ECO:0000259" key="10">
    <source>
        <dbReference type="PROSITE" id="PS50157"/>
    </source>
</evidence>
<evidence type="ECO:0000256" key="2">
    <source>
        <dbReference type="ARBA" id="ARBA00022723"/>
    </source>
</evidence>
<dbReference type="InterPro" id="IPR051061">
    <property type="entry name" value="Zinc_finger_trans_reg"/>
</dbReference>
<dbReference type="SMART" id="SM00355">
    <property type="entry name" value="ZnF_C2H2"/>
    <property type="match status" value="5"/>
</dbReference>
<feature type="compositionally biased region" description="Polar residues" evidence="9">
    <location>
        <begin position="31"/>
        <end position="40"/>
    </location>
</feature>
<dbReference type="RefSeq" id="XP_053020584.1">
    <property type="nucleotide sequence ID" value="XM_053169382.1"/>
</dbReference>
<keyword evidence="3 8" id="KW-0863">Zinc-finger</keyword>
<keyword evidence="5" id="KW-0805">Transcription regulation</keyword>
<keyword evidence="2" id="KW-0479">Metal-binding</keyword>
<dbReference type="EMBL" id="CP110425">
    <property type="protein sequence ID" value="WAQ85029.1"/>
    <property type="molecule type" value="Genomic_DNA"/>
</dbReference>
<feature type="compositionally biased region" description="Basic and acidic residues" evidence="9">
    <location>
        <begin position="103"/>
        <end position="115"/>
    </location>
</feature>
<dbReference type="PANTHER" id="PTHR46179:SF13">
    <property type="entry name" value="C2H2-TYPE DOMAIN-CONTAINING PROTEIN"/>
    <property type="match status" value="1"/>
</dbReference>
<evidence type="ECO:0000256" key="9">
    <source>
        <dbReference type="SAM" id="MobiDB-lite"/>
    </source>
</evidence>
<dbReference type="PROSITE" id="PS00028">
    <property type="entry name" value="ZINC_FINGER_C2H2_1"/>
    <property type="match status" value="3"/>
</dbReference>
<evidence type="ECO:0000256" key="6">
    <source>
        <dbReference type="ARBA" id="ARBA00023163"/>
    </source>
</evidence>
<evidence type="ECO:0000313" key="12">
    <source>
        <dbReference type="Proteomes" id="UP001164743"/>
    </source>
</evidence>
<dbReference type="GeneID" id="77810277"/>
<dbReference type="Proteomes" id="UP001164743">
    <property type="component" value="Chromosome 5A"/>
</dbReference>
<dbReference type="Gene3D" id="3.30.160.60">
    <property type="entry name" value="Classic Zinc Finger"/>
    <property type="match status" value="1"/>
</dbReference>
<feature type="domain" description="C2H2-type" evidence="10">
    <location>
        <begin position="252"/>
        <end position="276"/>
    </location>
</feature>
<keyword evidence="12" id="KW-1185">Reference proteome</keyword>
<reference evidence="11" key="1">
    <citation type="submission" date="2022-10" db="EMBL/GenBank/DDBJ databases">
        <title>Puccinia triticina Genome sequencing and assembly.</title>
        <authorList>
            <person name="Li C."/>
        </authorList>
    </citation>
    <scope>NUCLEOTIDE SEQUENCE</scope>
    <source>
        <strain evidence="11">Pt15</strain>
    </source>
</reference>
<dbReference type="Pfam" id="PF12874">
    <property type="entry name" value="zf-met"/>
    <property type="match status" value="1"/>
</dbReference>